<accession>A0A7Y0HRZ3</accession>
<dbReference type="EMBL" id="JAAIII010000001">
    <property type="protein sequence ID" value="NMM93436.1"/>
    <property type="molecule type" value="Genomic_DNA"/>
</dbReference>
<dbReference type="Proteomes" id="UP000532194">
    <property type="component" value="Unassembled WGS sequence"/>
</dbReference>
<dbReference type="AlphaFoldDB" id="A0A7Y0HRZ3"/>
<protein>
    <submittedName>
        <fullName evidence="2">Uncharacterized protein</fullName>
    </submittedName>
</protein>
<evidence type="ECO:0000256" key="1">
    <source>
        <dbReference type="SAM" id="Phobius"/>
    </source>
</evidence>
<organism evidence="2 3">
    <name type="scientific">Bifidobacterium oedipodis</name>
    <dbReference type="NCBI Taxonomy" id="2675322"/>
    <lineage>
        <taxon>Bacteria</taxon>
        <taxon>Bacillati</taxon>
        <taxon>Actinomycetota</taxon>
        <taxon>Actinomycetes</taxon>
        <taxon>Bifidobacteriales</taxon>
        <taxon>Bifidobacteriaceae</taxon>
        <taxon>Bifidobacterium</taxon>
    </lineage>
</organism>
<keyword evidence="1" id="KW-1133">Transmembrane helix</keyword>
<proteinExistence type="predicted"/>
<keyword evidence="3" id="KW-1185">Reference proteome</keyword>
<keyword evidence="1" id="KW-0472">Membrane</keyword>
<evidence type="ECO:0000313" key="3">
    <source>
        <dbReference type="Proteomes" id="UP000532194"/>
    </source>
</evidence>
<name>A0A7Y0HRZ3_9BIFI</name>
<reference evidence="2 3" key="1">
    <citation type="submission" date="2020-02" db="EMBL/GenBank/DDBJ databases">
        <title>Characterization of phylogenetic diversity of novel bifidobacterial species isolated in Czech ZOOs.</title>
        <authorList>
            <person name="Lugli G.A."/>
            <person name="Vera N.B."/>
            <person name="Ventura M."/>
        </authorList>
    </citation>
    <scope>NUCLEOTIDE SEQUENCE [LARGE SCALE GENOMIC DNA]</scope>
    <source>
        <strain evidence="2 3">DSM 109957</strain>
    </source>
</reference>
<comment type="caution">
    <text evidence="2">The sequence shown here is derived from an EMBL/GenBank/DDBJ whole genome shotgun (WGS) entry which is preliminary data.</text>
</comment>
<keyword evidence="1" id="KW-0812">Transmembrane</keyword>
<sequence>MNRGQKHNSSAITPIESSAPMVPKYGPIQGVSMYGATANAQRSLYRIVFKGSAAVLAVLWMVAVLSGCGGGDGAASSVGESFEEEAASAERYGPLVDDWKAELESDDLSDFERGVLQQAVETGRITQDDYEQAQALYVRCMETSGYDRLVFDKLPNGLYSLSDESQTDDGYFDAMVTCSQGTTSVIEAEYRAQQDNPKRYKDNGIVAVQCLREAGVVDDSYTAAQFNNGLDRLSKTRSSGAAEEDVTPSSAFGFPVNPGDEQTLFCISLGGLNLGGDFNSDE</sequence>
<gene>
    <name evidence="2" type="ORF">G1C95_0621</name>
</gene>
<feature type="transmembrane region" description="Helical" evidence="1">
    <location>
        <begin position="47"/>
        <end position="67"/>
    </location>
</feature>
<evidence type="ECO:0000313" key="2">
    <source>
        <dbReference type="EMBL" id="NMM93436.1"/>
    </source>
</evidence>